<name>A0A914X282_9BILA</name>
<feature type="compositionally biased region" description="Polar residues" evidence="1">
    <location>
        <begin position="1"/>
        <end position="13"/>
    </location>
</feature>
<evidence type="ECO:0000256" key="1">
    <source>
        <dbReference type="SAM" id="MobiDB-lite"/>
    </source>
</evidence>
<sequence length="100" mass="10923">MSVSPVRQSNNTRGEGRVGKATIGTFDQLDERHRLLRKERKARKTILVFASATREADENGVGEQPQPVGPTNRRVLSGHPSARGTFPTATTSHRFALGPC</sequence>
<feature type="region of interest" description="Disordered" evidence="1">
    <location>
        <begin position="1"/>
        <end position="21"/>
    </location>
</feature>
<keyword evidence="2" id="KW-1185">Reference proteome</keyword>
<organism evidence="2 3">
    <name type="scientific">Plectus sambesii</name>
    <dbReference type="NCBI Taxonomy" id="2011161"/>
    <lineage>
        <taxon>Eukaryota</taxon>
        <taxon>Metazoa</taxon>
        <taxon>Ecdysozoa</taxon>
        <taxon>Nematoda</taxon>
        <taxon>Chromadorea</taxon>
        <taxon>Plectida</taxon>
        <taxon>Plectina</taxon>
        <taxon>Plectoidea</taxon>
        <taxon>Plectidae</taxon>
        <taxon>Plectus</taxon>
    </lineage>
</organism>
<reference evidence="3" key="1">
    <citation type="submission" date="2022-11" db="UniProtKB">
        <authorList>
            <consortium name="WormBaseParasite"/>
        </authorList>
    </citation>
    <scope>IDENTIFICATION</scope>
</reference>
<dbReference type="Proteomes" id="UP000887566">
    <property type="component" value="Unplaced"/>
</dbReference>
<dbReference type="WBParaSite" id="PSAMB.scaffold5712size11039.g27157.t1">
    <property type="protein sequence ID" value="PSAMB.scaffold5712size11039.g27157.t1"/>
    <property type="gene ID" value="PSAMB.scaffold5712size11039.g27157"/>
</dbReference>
<evidence type="ECO:0000313" key="2">
    <source>
        <dbReference type="Proteomes" id="UP000887566"/>
    </source>
</evidence>
<dbReference type="AlphaFoldDB" id="A0A914X282"/>
<evidence type="ECO:0000313" key="3">
    <source>
        <dbReference type="WBParaSite" id="PSAMB.scaffold5712size11039.g27157.t1"/>
    </source>
</evidence>
<protein>
    <submittedName>
        <fullName evidence="3">Uncharacterized protein</fullName>
    </submittedName>
</protein>
<proteinExistence type="predicted"/>
<feature type="region of interest" description="Disordered" evidence="1">
    <location>
        <begin position="53"/>
        <end position="100"/>
    </location>
</feature>
<accession>A0A914X282</accession>